<evidence type="ECO:0000256" key="1">
    <source>
        <dbReference type="SAM" id="MobiDB-lite"/>
    </source>
</evidence>
<feature type="chain" id="PRO_5034334660" description="Apple domain-containing protein" evidence="2">
    <location>
        <begin position="31"/>
        <end position="874"/>
    </location>
</feature>
<evidence type="ECO:0000313" key="3">
    <source>
        <dbReference type="EMBL" id="SYW75873.1"/>
    </source>
</evidence>
<feature type="region of interest" description="Disordered" evidence="1">
    <location>
        <begin position="72"/>
        <end position="99"/>
    </location>
</feature>
<evidence type="ECO:0000313" key="4">
    <source>
        <dbReference type="Proteomes" id="UP000658997"/>
    </source>
</evidence>
<feature type="compositionally biased region" description="Low complexity" evidence="1">
    <location>
        <begin position="491"/>
        <end position="506"/>
    </location>
</feature>
<feature type="compositionally biased region" description="Low complexity" evidence="1">
    <location>
        <begin position="338"/>
        <end position="353"/>
    </location>
</feature>
<name>A0A8H8QKA9_9BASI</name>
<feature type="compositionally biased region" description="Low complexity" evidence="1">
    <location>
        <begin position="523"/>
        <end position="570"/>
    </location>
</feature>
<feature type="signal peptide" evidence="2">
    <location>
        <begin position="1"/>
        <end position="30"/>
    </location>
</feature>
<feature type="region of interest" description="Disordered" evidence="1">
    <location>
        <begin position="130"/>
        <end position="149"/>
    </location>
</feature>
<evidence type="ECO:0000256" key="2">
    <source>
        <dbReference type="SAM" id="SignalP"/>
    </source>
</evidence>
<dbReference type="EMBL" id="ULHB01000012">
    <property type="protein sequence ID" value="SYW75873.1"/>
    <property type="molecule type" value="Genomic_DNA"/>
</dbReference>
<protein>
    <recommendedName>
        <fullName evidence="5">Apple domain-containing protein</fullName>
    </recommendedName>
</protein>
<feature type="region of interest" description="Disordered" evidence="1">
    <location>
        <begin position="685"/>
        <end position="707"/>
    </location>
</feature>
<feature type="region of interest" description="Disordered" evidence="1">
    <location>
        <begin position="30"/>
        <end position="52"/>
    </location>
</feature>
<gene>
    <name evidence="3" type="ORF">UBRO2_01028</name>
</gene>
<proteinExistence type="predicted"/>
<organism evidence="3 4">
    <name type="scientific">Ustilago bromivora</name>
    <dbReference type="NCBI Taxonomy" id="307758"/>
    <lineage>
        <taxon>Eukaryota</taxon>
        <taxon>Fungi</taxon>
        <taxon>Dikarya</taxon>
        <taxon>Basidiomycota</taxon>
        <taxon>Ustilaginomycotina</taxon>
        <taxon>Ustilaginomycetes</taxon>
        <taxon>Ustilaginales</taxon>
        <taxon>Ustilaginaceae</taxon>
        <taxon>Ustilago</taxon>
    </lineage>
</organism>
<dbReference type="Proteomes" id="UP000658997">
    <property type="component" value="Unassembled WGS sequence"/>
</dbReference>
<feature type="region of interest" description="Disordered" evidence="1">
    <location>
        <begin position="338"/>
        <end position="358"/>
    </location>
</feature>
<comment type="caution">
    <text evidence="3">The sequence shown here is derived from an EMBL/GenBank/DDBJ whole genome shotgun (WGS) entry which is preliminary data.</text>
</comment>
<accession>A0A8H8QKA9</accession>
<feature type="region of interest" description="Disordered" evidence="1">
    <location>
        <begin position="465"/>
        <end position="591"/>
    </location>
</feature>
<feature type="compositionally biased region" description="Basic and acidic residues" evidence="1">
    <location>
        <begin position="685"/>
        <end position="695"/>
    </location>
</feature>
<reference evidence="3" key="1">
    <citation type="submission" date="2018-08" db="EMBL/GenBank/DDBJ databases">
        <authorList>
            <person name="Guldener U."/>
        </authorList>
    </citation>
    <scope>NUCLEOTIDE SEQUENCE</scope>
    <source>
        <strain evidence="3">UB2</strain>
    </source>
</reference>
<dbReference type="AlphaFoldDB" id="A0A8H8QKA9"/>
<feature type="compositionally biased region" description="Basic residues" evidence="1">
    <location>
        <begin position="31"/>
        <end position="48"/>
    </location>
</feature>
<sequence>MTKPSTKTLHLVLLAHIALILFASGSTASGRNHHRHLHHSRHPKHHNPHISPSDEHVIPHKAAHKRAFGKVPRVWTPSQGPFRRSSSSEGQPPEPFLEESNPGWSFCHVYDIPFWDGGDAAACPASSSPAFIHSSRHQPSPPPNSEENVRGDLVGKAVKHRPDHKRRTIPHEARSDFCTHGNAPVPLPDPHAVCKSASNAGRLEKRIIPTFGQIQQIVGQGIEAGRETRLAKLGAAGGGGGIGGGATPAGGVGMGSGLNPLAGMASPMTGGLGSMIGAGPGLVSPIPGFGQIQQIVNQGIQAGKDVRLARLGAQRAGAGAGAGAGAAIPQAGAGALGSAGTAASPGGATTPLTRRASPFDDSIPPEVTSLIHAALKTNTALNSAFSSSSSLMPSFVKRDPLGPAMMMSPMMGGGMGGIDIGQMAQAAMPAIVAGVQALGKVGTAFLQYKKTTDIEKMKEDFARNMTESGHPGVTTGVAGADEASTVGSSEVADSTGASGSGAAAAAGDGGDGGVAGAGGTGGAASAADAAGSGVSTSPLTSAGAAGSPGSASTTDSTSSSITPSSGSGAAKTKRETTSTSSSSSSSSQCGGSPELCYHLIERSYSYCLPSSTTPSIANLVSDLTHSRASSSNLVQLLLMHCSLHCTGFTDLTEKSDFKQKAETCTKDKWLFNKIHSLTSTSHDFTKPHSLARRDGPSSPQSQSKEKCHDGYSTLFTNARRPLDSYGGKSFGSVVSDPESFLHWGMVTSVSQCLRACDETKGCVFVNLYQQSFSLDHPMLKLVNRGLEEKQEGETDAEKARRGGDAEELKRKKVFAQKPEAKKNTFVQGHFTCALYSRCHLECEAEHRSGGDPVFFEHSAGYCKSQDCIGAKKEE</sequence>
<evidence type="ECO:0008006" key="5">
    <source>
        <dbReference type="Google" id="ProtNLM"/>
    </source>
</evidence>
<feature type="compositionally biased region" description="Gly residues" evidence="1">
    <location>
        <begin position="507"/>
        <end position="522"/>
    </location>
</feature>
<feature type="compositionally biased region" description="Low complexity" evidence="1">
    <location>
        <begin position="577"/>
        <end position="587"/>
    </location>
</feature>
<keyword evidence="2" id="KW-0732">Signal</keyword>
<keyword evidence="4" id="KW-1185">Reference proteome</keyword>
<feature type="compositionally biased region" description="Polar residues" evidence="1">
    <location>
        <begin position="76"/>
        <end position="90"/>
    </location>
</feature>